<dbReference type="Gene3D" id="3.40.50.300">
    <property type="entry name" value="P-loop containing nucleotide triphosphate hydrolases"/>
    <property type="match status" value="1"/>
</dbReference>
<proteinExistence type="predicted"/>
<dbReference type="Proteomes" id="UP001549749">
    <property type="component" value="Unassembled WGS sequence"/>
</dbReference>
<dbReference type="InterPro" id="IPR027417">
    <property type="entry name" value="P-loop_NTPase"/>
</dbReference>
<dbReference type="EMBL" id="JBEXAC010000002">
    <property type="protein sequence ID" value="MET7000158.1"/>
    <property type="molecule type" value="Genomic_DNA"/>
</dbReference>
<organism evidence="1 2">
    <name type="scientific">Chitinophaga defluvii</name>
    <dbReference type="NCBI Taxonomy" id="3163343"/>
    <lineage>
        <taxon>Bacteria</taxon>
        <taxon>Pseudomonadati</taxon>
        <taxon>Bacteroidota</taxon>
        <taxon>Chitinophagia</taxon>
        <taxon>Chitinophagales</taxon>
        <taxon>Chitinophagaceae</taxon>
        <taxon>Chitinophaga</taxon>
    </lineage>
</organism>
<accession>A0ABV2TAU2</accession>
<protein>
    <recommendedName>
        <fullName evidence="3">ATPase</fullName>
    </recommendedName>
</protein>
<keyword evidence="2" id="KW-1185">Reference proteome</keyword>
<name>A0ABV2TAU2_9BACT</name>
<evidence type="ECO:0008006" key="3">
    <source>
        <dbReference type="Google" id="ProtNLM"/>
    </source>
</evidence>
<comment type="caution">
    <text evidence="1">The sequence shown here is derived from an EMBL/GenBank/DDBJ whole genome shotgun (WGS) entry which is preliminary data.</text>
</comment>
<gene>
    <name evidence="1" type="ORF">ABR189_22395</name>
</gene>
<reference evidence="1 2" key="1">
    <citation type="submission" date="2024-06" db="EMBL/GenBank/DDBJ databases">
        <title>Chitinophaga defluvii sp. nov., isolated from municipal sewage.</title>
        <authorList>
            <person name="Zhang L."/>
        </authorList>
    </citation>
    <scope>NUCLEOTIDE SEQUENCE [LARGE SCALE GENOMIC DNA]</scope>
    <source>
        <strain evidence="1 2">H8</strain>
    </source>
</reference>
<evidence type="ECO:0000313" key="2">
    <source>
        <dbReference type="Proteomes" id="UP001549749"/>
    </source>
</evidence>
<dbReference type="RefSeq" id="WP_354662718.1">
    <property type="nucleotide sequence ID" value="NZ_JBEXAC010000002.1"/>
</dbReference>
<dbReference type="SUPFAM" id="SSF52540">
    <property type="entry name" value="P-loop containing nucleoside triphosphate hydrolases"/>
    <property type="match status" value="1"/>
</dbReference>
<sequence>MAQISTCIPPEIKTIQSPCDYATYWQELEEKGKDHYGSNFHLRSEDAAVWIKLLAWMKADEAVAADYKIALHKGIMLCGPVGVGKTSMMQLLKAVVKPEEPYKIYSCREIAFEFSRKGFEVVQHYGHGSYYGYPYTPEACCFDDLGLEMIMQHYGVPCNVMGEIFLNRYDHFINHGMLTHITTNLTSDELAARYGARILSRMRQMLNLVAFDRGTADKRM</sequence>
<evidence type="ECO:0000313" key="1">
    <source>
        <dbReference type="EMBL" id="MET7000158.1"/>
    </source>
</evidence>